<keyword evidence="2" id="KW-1185">Reference proteome</keyword>
<dbReference type="AlphaFoldDB" id="A0A917FQX5"/>
<name>A0A917FQX5_9BACL</name>
<dbReference type="PANTHER" id="PTHR42110">
    <property type="entry name" value="L-ASPARAGINASE, PUTATIVE (AFU_ORTHOLOGUE AFUA_3G11890)-RELATED"/>
    <property type="match status" value="1"/>
</dbReference>
<accession>A0A917FQX5</accession>
<dbReference type="PANTHER" id="PTHR42110:SF1">
    <property type="entry name" value="L-ASPARAGINASE, PUTATIVE (AFU_ORTHOLOGUE AFUA_3G11890)-RELATED"/>
    <property type="match status" value="1"/>
</dbReference>
<sequence>MGAGLRSEGTPLVEVTRGKWTENVHNGHVAIADADGRLLAWAGDPGAITFMRSTAKPIQAIPVLMGGVTKEYGLNDEAVAMMAASHCGGPEHVTKLERMLAQIGVTEDGLALPKVYPADQEERDALLRKGAAPRKLYHGCAGKHIGALALCKRQGWPLEHYTQPDHPAQREMLRRVAEFSGIGEGAVGRATDGCGFPVFALPLWRLALAYARLAAPPSGWADAALRAAAERAAAAMNRHPALVEGPGRLASLLLGDDNILAKSGAQGVFAFALRRQRLGVAVKVTDGAEAALPIAVAAILESLAASAHSGPPRQRGLQDIAAAVRERFPAEVRTDAGDAVGRFESVVRLSYGERYPRSKFM</sequence>
<dbReference type="Proteomes" id="UP000644756">
    <property type="component" value="Unassembled WGS sequence"/>
</dbReference>
<dbReference type="InterPro" id="IPR010349">
    <property type="entry name" value="Asparaginase_II"/>
</dbReference>
<organism evidence="1 2">
    <name type="scientific">Paenibacillus abyssi</name>
    <dbReference type="NCBI Taxonomy" id="1340531"/>
    <lineage>
        <taxon>Bacteria</taxon>
        <taxon>Bacillati</taxon>
        <taxon>Bacillota</taxon>
        <taxon>Bacilli</taxon>
        <taxon>Bacillales</taxon>
        <taxon>Paenibacillaceae</taxon>
        <taxon>Paenibacillus</taxon>
    </lineage>
</organism>
<reference evidence="1" key="1">
    <citation type="journal article" date="2014" name="Int. J. Syst. Evol. Microbiol.">
        <title>Complete genome sequence of Corynebacterium casei LMG S-19264T (=DSM 44701T), isolated from a smear-ripened cheese.</title>
        <authorList>
            <consortium name="US DOE Joint Genome Institute (JGI-PGF)"/>
            <person name="Walter F."/>
            <person name="Albersmeier A."/>
            <person name="Kalinowski J."/>
            <person name="Ruckert C."/>
        </authorList>
    </citation>
    <scope>NUCLEOTIDE SEQUENCE</scope>
    <source>
        <strain evidence="1">CGMCC 1.12987</strain>
    </source>
</reference>
<dbReference type="RefSeq" id="WP_188529798.1">
    <property type="nucleotide sequence ID" value="NZ_BMGR01000003.1"/>
</dbReference>
<comment type="caution">
    <text evidence="1">The sequence shown here is derived from an EMBL/GenBank/DDBJ whole genome shotgun (WGS) entry which is preliminary data.</text>
</comment>
<dbReference type="EMBL" id="BMGR01000003">
    <property type="protein sequence ID" value="GGF95662.1"/>
    <property type="molecule type" value="Genomic_DNA"/>
</dbReference>
<reference evidence="1" key="2">
    <citation type="submission" date="2020-09" db="EMBL/GenBank/DDBJ databases">
        <authorList>
            <person name="Sun Q."/>
            <person name="Zhou Y."/>
        </authorList>
    </citation>
    <scope>NUCLEOTIDE SEQUENCE</scope>
    <source>
        <strain evidence="1">CGMCC 1.12987</strain>
    </source>
</reference>
<proteinExistence type="predicted"/>
<evidence type="ECO:0000313" key="2">
    <source>
        <dbReference type="Proteomes" id="UP000644756"/>
    </source>
</evidence>
<protein>
    <submittedName>
        <fullName evidence="1">Asparaginase</fullName>
    </submittedName>
</protein>
<dbReference type="Pfam" id="PF06089">
    <property type="entry name" value="Asparaginase_II"/>
    <property type="match status" value="1"/>
</dbReference>
<evidence type="ECO:0000313" key="1">
    <source>
        <dbReference type="EMBL" id="GGF95662.1"/>
    </source>
</evidence>
<gene>
    <name evidence="1" type="ORF">GCM10010916_11180</name>
</gene>